<dbReference type="InterPro" id="IPR001480">
    <property type="entry name" value="Bulb-type_lectin_dom"/>
</dbReference>
<dbReference type="SMART" id="SM00108">
    <property type="entry name" value="B_lectin"/>
    <property type="match status" value="1"/>
</dbReference>
<accession>A0A6A6MX54</accession>
<dbReference type="Gene3D" id="3.20.20.80">
    <property type="entry name" value="Glycosidases"/>
    <property type="match status" value="1"/>
</dbReference>
<dbReference type="InterPro" id="IPR002156">
    <property type="entry name" value="RNaseH_domain"/>
</dbReference>
<dbReference type="GO" id="GO:0004523">
    <property type="term" value="F:RNA-DNA hybrid ribonuclease activity"/>
    <property type="evidence" value="ECO:0007669"/>
    <property type="project" value="InterPro"/>
</dbReference>
<dbReference type="Pfam" id="PF00232">
    <property type="entry name" value="Glyco_hydro_1"/>
    <property type="match status" value="1"/>
</dbReference>
<dbReference type="PANTHER" id="PTHR47976">
    <property type="entry name" value="G-TYPE LECTIN S-RECEPTOR-LIKE SERINE/THREONINE-PROTEIN KINASE SD2-5"/>
    <property type="match status" value="1"/>
</dbReference>
<feature type="domain" description="Bulb-type lectin" evidence="5">
    <location>
        <begin position="124"/>
        <end position="242"/>
    </location>
</feature>
<keyword evidence="7" id="KW-1185">Reference proteome</keyword>
<dbReference type="PROSITE" id="PS50927">
    <property type="entry name" value="BULB_LECTIN"/>
    <property type="match status" value="1"/>
</dbReference>
<evidence type="ECO:0000259" key="5">
    <source>
        <dbReference type="PROSITE" id="PS50927"/>
    </source>
</evidence>
<evidence type="ECO:0000256" key="3">
    <source>
        <dbReference type="ARBA" id="ARBA00023157"/>
    </source>
</evidence>
<dbReference type="FunFam" id="2.90.10.10:FF:000013">
    <property type="entry name" value="G-type lectin S-receptor-like serine/threonine-protein kinase LECRK1"/>
    <property type="match status" value="1"/>
</dbReference>
<dbReference type="AlphaFoldDB" id="A0A6A6MX54"/>
<dbReference type="InterPro" id="IPR017853">
    <property type="entry name" value="GH"/>
</dbReference>
<dbReference type="SUPFAM" id="SSF53098">
    <property type="entry name" value="Ribonuclease H-like"/>
    <property type="match status" value="1"/>
</dbReference>
<comment type="similarity">
    <text evidence="1">Belongs to the glycosyl hydrolase 1 family.</text>
</comment>
<proteinExistence type="inferred from homology"/>
<evidence type="ECO:0000313" key="7">
    <source>
        <dbReference type="Proteomes" id="UP000467840"/>
    </source>
</evidence>
<gene>
    <name evidence="6" type="ORF">GH714_039645</name>
</gene>
<dbReference type="Proteomes" id="UP000467840">
    <property type="component" value="Chromosome 6"/>
</dbReference>
<dbReference type="InterPro" id="IPR036397">
    <property type="entry name" value="RNaseH_sf"/>
</dbReference>
<dbReference type="SUPFAM" id="SSF51110">
    <property type="entry name" value="alpha-D-mannose-specific plant lectins"/>
    <property type="match status" value="1"/>
</dbReference>
<evidence type="ECO:0000313" key="6">
    <source>
        <dbReference type="EMBL" id="KAF2317714.1"/>
    </source>
</evidence>
<reference evidence="6 7" key="1">
    <citation type="journal article" date="2020" name="Mol. Plant">
        <title>The Chromosome-Based Rubber Tree Genome Provides New Insights into Spurge Genome Evolution and Rubber Biosynthesis.</title>
        <authorList>
            <person name="Liu J."/>
            <person name="Shi C."/>
            <person name="Shi C.C."/>
            <person name="Li W."/>
            <person name="Zhang Q.J."/>
            <person name="Zhang Y."/>
            <person name="Li K."/>
            <person name="Lu H.F."/>
            <person name="Shi C."/>
            <person name="Zhu S.T."/>
            <person name="Xiao Z.Y."/>
            <person name="Nan H."/>
            <person name="Yue Y."/>
            <person name="Zhu X.G."/>
            <person name="Wu Y."/>
            <person name="Hong X.N."/>
            <person name="Fan G.Y."/>
            <person name="Tong Y."/>
            <person name="Zhang D."/>
            <person name="Mao C.L."/>
            <person name="Liu Y.L."/>
            <person name="Hao S.J."/>
            <person name="Liu W.Q."/>
            <person name="Lv M.Q."/>
            <person name="Zhang H.B."/>
            <person name="Liu Y."/>
            <person name="Hu-Tang G.R."/>
            <person name="Wang J.P."/>
            <person name="Wang J.H."/>
            <person name="Sun Y.H."/>
            <person name="Ni S.B."/>
            <person name="Chen W.B."/>
            <person name="Zhang X.C."/>
            <person name="Jiao Y.N."/>
            <person name="Eichler E.E."/>
            <person name="Li G.H."/>
            <person name="Liu X."/>
            <person name="Gao L.Z."/>
        </authorList>
    </citation>
    <scope>NUCLEOTIDE SEQUENCE [LARGE SCALE GENOMIC DNA]</scope>
    <source>
        <strain evidence="7">cv. GT1</strain>
        <tissue evidence="6">Leaf</tissue>
    </source>
</reference>
<protein>
    <recommendedName>
        <fullName evidence="5">Bulb-type lectin domain-containing protein</fullName>
    </recommendedName>
</protein>
<dbReference type="InterPro" id="IPR051343">
    <property type="entry name" value="G-type_lectin_kinases/EP1-like"/>
</dbReference>
<dbReference type="InterPro" id="IPR036426">
    <property type="entry name" value="Bulb-type_lectin_dom_sf"/>
</dbReference>
<dbReference type="Pfam" id="PF13456">
    <property type="entry name" value="RVT_3"/>
    <property type="match status" value="1"/>
</dbReference>
<dbReference type="Gene3D" id="3.30.420.10">
    <property type="entry name" value="Ribonuclease H-like superfamily/Ribonuclease H"/>
    <property type="match status" value="1"/>
</dbReference>
<dbReference type="CDD" id="cd00028">
    <property type="entry name" value="B_lectin"/>
    <property type="match status" value="1"/>
</dbReference>
<dbReference type="InterPro" id="IPR044730">
    <property type="entry name" value="RNase_H-like_dom_plant"/>
</dbReference>
<dbReference type="EMBL" id="JAAGAX010000004">
    <property type="protein sequence ID" value="KAF2317714.1"/>
    <property type="molecule type" value="Genomic_DNA"/>
</dbReference>
<keyword evidence="3" id="KW-1015">Disulfide bond</keyword>
<name>A0A6A6MX54_HEVBR</name>
<dbReference type="CDD" id="cd06222">
    <property type="entry name" value="RNase_H_like"/>
    <property type="match status" value="1"/>
</dbReference>
<dbReference type="GO" id="GO:0005975">
    <property type="term" value="P:carbohydrate metabolic process"/>
    <property type="evidence" value="ECO:0007669"/>
    <property type="project" value="InterPro"/>
</dbReference>
<dbReference type="GO" id="GO:0004553">
    <property type="term" value="F:hydrolase activity, hydrolyzing O-glycosyl compounds"/>
    <property type="evidence" value="ECO:0007669"/>
    <property type="project" value="InterPro"/>
</dbReference>
<dbReference type="GO" id="GO:0003676">
    <property type="term" value="F:nucleic acid binding"/>
    <property type="evidence" value="ECO:0007669"/>
    <property type="project" value="InterPro"/>
</dbReference>
<evidence type="ECO:0000256" key="4">
    <source>
        <dbReference type="ARBA" id="ARBA00023180"/>
    </source>
</evidence>
<evidence type="ECO:0000256" key="2">
    <source>
        <dbReference type="ARBA" id="ARBA00022729"/>
    </source>
</evidence>
<keyword evidence="4" id="KW-0325">Glycoprotein</keyword>
<dbReference type="InterPro" id="IPR001360">
    <property type="entry name" value="Glyco_hydro_1"/>
</dbReference>
<keyword evidence="2" id="KW-0732">Signal</keyword>
<sequence>MHVIFLSLKKLWDKLQLVNELPIESISWMPPGKGVIKFNSDASWKEGSNQSAIGVVARSQQGLLLDGVAKKFQCNSPLVAEARAMLEAISLASDMGVTTIVFETDSKVLFSTLTTPLEDIRCNISLGLSLTAQNDNSQWASPYGDFAFGFQQIGNDGYLLAIWFNKVPDRTIVWSANRNNLVQSGSKVQLTTDGQLLLNDQSGTQIWNANSVAAGVSYAAMLDTGNFVLANEDSDILWESFDEPTDTILPTQTMDQGVSRQNFYQRATIDHDGVFRLYVYPKNVTSSGGKWPMAWTTSSFIPSNICSSIMGRQAVELVVSIATADWETIKDQNVIVHPVTLSRIQRIQACLSDCYCAVAIFRDGNCWKKQIPLANGRSDSSTTGKALIKIRKDNSTSVASSGSMKKDQSTLIITGSVFLGISIFLNGLLLIQSNGSLVEDANKFFPKPVQFYSILEKLRIAMLLLDLTLDEFKELYEGAAREAGKGPSLWDTCTHRYPDKIKDRSNGDVAVDSYHRCKEDVQIMKEIGLNASDSQSHGPEYYQVR</sequence>
<comment type="caution">
    <text evidence="6">The sequence shown here is derived from an EMBL/GenBank/DDBJ whole genome shotgun (WGS) entry which is preliminary data.</text>
</comment>
<dbReference type="PANTHER" id="PTHR47976:SF47">
    <property type="entry name" value="RECEPTOR-LIKE SERINE_THREONINE-PROTEIN KINASE"/>
    <property type="match status" value="1"/>
</dbReference>
<dbReference type="Pfam" id="PF01453">
    <property type="entry name" value="B_lectin"/>
    <property type="match status" value="1"/>
</dbReference>
<dbReference type="Gene3D" id="2.90.10.30">
    <property type="match status" value="1"/>
</dbReference>
<dbReference type="InterPro" id="IPR012337">
    <property type="entry name" value="RNaseH-like_sf"/>
</dbReference>
<evidence type="ECO:0000256" key="1">
    <source>
        <dbReference type="ARBA" id="ARBA00010838"/>
    </source>
</evidence>
<dbReference type="SUPFAM" id="SSF51445">
    <property type="entry name" value="(Trans)glycosidases"/>
    <property type="match status" value="1"/>
</dbReference>
<organism evidence="6 7">
    <name type="scientific">Hevea brasiliensis</name>
    <name type="common">Para rubber tree</name>
    <name type="synonym">Siphonia brasiliensis</name>
    <dbReference type="NCBI Taxonomy" id="3981"/>
    <lineage>
        <taxon>Eukaryota</taxon>
        <taxon>Viridiplantae</taxon>
        <taxon>Streptophyta</taxon>
        <taxon>Embryophyta</taxon>
        <taxon>Tracheophyta</taxon>
        <taxon>Spermatophyta</taxon>
        <taxon>Magnoliopsida</taxon>
        <taxon>eudicotyledons</taxon>
        <taxon>Gunneridae</taxon>
        <taxon>Pentapetalae</taxon>
        <taxon>rosids</taxon>
        <taxon>fabids</taxon>
        <taxon>Malpighiales</taxon>
        <taxon>Euphorbiaceae</taxon>
        <taxon>Crotonoideae</taxon>
        <taxon>Micrandreae</taxon>
        <taxon>Hevea</taxon>
    </lineage>
</organism>